<keyword evidence="1" id="KW-1133">Transmembrane helix</keyword>
<dbReference type="AlphaFoldDB" id="A0A6G1GUJ1"/>
<dbReference type="Proteomes" id="UP000800041">
    <property type="component" value="Unassembled WGS sequence"/>
</dbReference>
<accession>A0A6G1GUJ1</accession>
<protein>
    <submittedName>
        <fullName evidence="4">HET-domain-containing protein</fullName>
    </submittedName>
</protein>
<evidence type="ECO:0000313" key="5">
    <source>
        <dbReference type="Proteomes" id="UP000800041"/>
    </source>
</evidence>
<evidence type="ECO:0000259" key="2">
    <source>
        <dbReference type="Pfam" id="PF06985"/>
    </source>
</evidence>
<proteinExistence type="predicted"/>
<dbReference type="PANTHER" id="PTHR10622:SF10">
    <property type="entry name" value="HET DOMAIN-CONTAINING PROTEIN"/>
    <property type="match status" value="1"/>
</dbReference>
<dbReference type="Pfam" id="PF06985">
    <property type="entry name" value="HET"/>
    <property type="match status" value="1"/>
</dbReference>
<gene>
    <name evidence="4" type="ORF">K402DRAFT_422964</name>
</gene>
<sequence length="886" mass="99621">MGGFVLESEGLERFPVDARMIEMLIKADVLAHPEIDIREIQDKSKRDSFARLFAGSQVLWVVVQCIARRVQELPVTPLEFLTAEFVLLSMFTYLFEWCKPDGVCVPIVLRAYGRLDDDLVNQLRSKFNQSYNKEFTTVNDIKRIPFGPAFRTFFVSQEKATNSWQSWAVYMLVCCGTGAFNGIRTAVRHQLMPPVAWTVWRISILISVVVPFVGCVFAERTMRLIDAKAFIQDDTFELVFIPDVSERRPKYAILSHRWIAGEEVTFDDAKSYQESCTKGGFYKIRKSCEQALAADLEYVWVDTCCINKNDNIELQIAINSMYAWYKEAAVCYVYLSDVDINPSSVCSVPFEESKWFSRGWTLQELIAPSSLMFFDTTWTLLGTQLELASIIEYASGISIDVLNRTKGVEQCSVAERMFWASSRETTLVEDEAYSLLGIFNVHMPMLYGEGMNAFIRLQEEILKTSNDHTIFAWTGVDEGHPGLLASSPSAFSSSGHMRCRTNPSQISFRKPGIEMALSSRVVAGYTYLAILDCVDESTSRSIAIFLRHMPGKDVFVRIKQNERDLLYLDDKEYYPSQKRNLPLVKTERDLDLPSDLIQMLVQPLVGFRVNGALSDMSFVPKPGTGAQWDPDEGTLTVALDTERSEGMIGALQIKEPGQQINLLRLGFDNDFNPICMLATNSGISSRSSFKNVFIRIGLRLGLPLTLFSGVPFAIFIVTRLPMPQYAPLFLLGPFLPMSLFLLFLHFMARRDGSFLYHNGKGIWGYTANESHDTWDDISDPDSDLRYPTHAANDIGRRGLWLLKGSRLAGLDVQVCKPFVKGGSGVFGAPAMGTIARIPSALVDIRQSLPFVRVVVKRGKMGGRAVWDVDITTVGGLRALEDIPLDE</sequence>
<dbReference type="Pfam" id="PF26640">
    <property type="entry name" value="DUF8212"/>
    <property type="match status" value="1"/>
</dbReference>
<organism evidence="4 5">
    <name type="scientific">Aulographum hederae CBS 113979</name>
    <dbReference type="NCBI Taxonomy" id="1176131"/>
    <lineage>
        <taxon>Eukaryota</taxon>
        <taxon>Fungi</taxon>
        <taxon>Dikarya</taxon>
        <taxon>Ascomycota</taxon>
        <taxon>Pezizomycotina</taxon>
        <taxon>Dothideomycetes</taxon>
        <taxon>Pleosporomycetidae</taxon>
        <taxon>Aulographales</taxon>
        <taxon>Aulographaceae</taxon>
    </lineage>
</organism>
<keyword evidence="5" id="KW-1185">Reference proteome</keyword>
<dbReference type="EMBL" id="ML977168">
    <property type="protein sequence ID" value="KAF1984457.1"/>
    <property type="molecule type" value="Genomic_DNA"/>
</dbReference>
<feature type="transmembrane region" description="Helical" evidence="1">
    <location>
        <begin position="728"/>
        <end position="748"/>
    </location>
</feature>
<dbReference type="OrthoDB" id="9451547at2759"/>
<name>A0A6G1GUJ1_9PEZI</name>
<dbReference type="InterPro" id="IPR058525">
    <property type="entry name" value="DUF8212"/>
</dbReference>
<keyword evidence="1" id="KW-0812">Transmembrane</keyword>
<dbReference type="PANTHER" id="PTHR10622">
    <property type="entry name" value="HET DOMAIN-CONTAINING PROTEIN"/>
    <property type="match status" value="1"/>
</dbReference>
<evidence type="ECO:0000259" key="3">
    <source>
        <dbReference type="Pfam" id="PF26640"/>
    </source>
</evidence>
<feature type="domain" description="DUF8212" evidence="3">
    <location>
        <begin position="452"/>
        <end position="483"/>
    </location>
</feature>
<evidence type="ECO:0000313" key="4">
    <source>
        <dbReference type="EMBL" id="KAF1984457.1"/>
    </source>
</evidence>
<evidence type="ECO:0000256" key="1">
    <source>
        <dbReference type="SAM" id="Phobius"/>
    </source>
</evidence>
<feature type="transmembrane region" description="Helical" evidence="1">
    <location>
        <begin position="696"/>
        <end position="716"/>
    </location>
</feature>
<keyword evidence="1" id="KW-0472">Membrane</keyword>
<dbReference type="InterPro" id="IPR010730">
    <property type="entry name" value="HET"/>
</dbReference>
<feature type="domain" description="Heterokaryon incompatibility" evidence="2">
    <location>
        <begin position="251"/>
        <end position="339"/>
    </location>
</feature>
<reference evidence="4" key="1">
    <citation type="journal article" date="2020" name="Stud. Mycol.">
        <title>101 Dothideomycetes genomes: a test case for predicting lifestyles and emergence of pathogens.</title>
        <authorList>
            <person name="Haridas S."/>
            <person name="Albert R."/>
            <person name="Binder M."/>
            <person name="Bloem J."/>
            <person name="Labutti K."/>
            <person name="Salamov A."/>
            <person name="Andreopoulos B."/>
            <person name="Baker S."/>
            <person name="Barry K."/>
            <person name="Bills G."/>
            <person name="Bluhm B."/>
            <person name="Cannon C."/>
            <person name="Castanera R."/>
            <person name="Culley D."/>
            <person name="Daum C."/>
            <person name="Ezra D."/>
            <person name="Gonzalez J."/>
            <person name="Henrissat B."/>
            <person name="Kuo A."/>
            <person name="Liang C."/>
            <person name="Lipzen A."/>
            <person name="Lutzoni F."/>
            <person name="Magnuson J."/>
            <person name="Mondo S."/>
            <person name="Nolan M."/>
            <person name="Ohm R."/>
            <person name="Pangilinan J."/>
            <person name="Park H.-J."/>
            <person name="Ramirez L."/>
            <person name="Alfaro M."/>
            <person name="Sun H."/>
            <person name="Tritt A."/>
            <person name="Yoshinaga Y."/>
            <person name="Zwiers L.-H."/>
            <person name="Turgeon B."/>
            <person name="Goodwin S."/>
            <person name="Spatafora J."/>
            <person name="Crous P."/>
            <person name="Grigoriev I."/>
        </authorList>
    </citation>
    <scope>NUCLEOTIDE SEQUENCE</scope>
    <source>
        <strain evidence="4">CBS 113979</strain>
    </source>
</reference>